<organism evidence="2 3">
    <name type="scientific">Porites evermanni</name>
    <dbReference type="NCBI Taxonomy" id="104178"/>
    <lineage>
        <taxon>Eukaryota</taxon>
        <taxon>Metazoa</taxon>
        <taxon>Cnidaria</taxon>
        <taxon>Anthozoa</taxon>
        <taxon>Hexacorallia</taxon>
        <taxon>Scleractinia</taxon>
        <taxon>Fungiina</taxon>
        <taxon>Poritidae</taxon>
        <taxon>Porites</taxon>
    </lineage>
</organism>
<dbReference type="Proteomes" id="UP001159427">
    <property type="component" value="Unassembled WGS sequence"/>
</dbReference>
<accession>A0ABN8PNI9</accession>
<reference evidence="2 3" key="1">
    <citation type="submission" date="2022-05" db="EMBL/GenBank/DDBJ databases">
        <authorList>
            <consortium name="Genoscope - CEA"/>
            <person name="William W."/>
        </authorList>
    </citation>
    <scope>NUCLEOTIDE SEQUENCE [LARGE SCALE GENOMIC DNA]</scope>
</reference>
<feature type="transmembrane region" description="Helical" evidence="1">
    <location>
        <begin position="15"/>
        <end position="37"/>
    </location>
</feature>
<keyword evidence="3" id="KW-1185">Reference proteome</keyword>
<sequence>HQNSLPSIPYSTLNFLTTVLSHVVPPCWLWAIFLFFTQYGELIINLKWNKNDHAVSERIPDFGVS</sequence>
<evidence type="ECO:0000256" key="1">
    <source>
        <dbReference type="SAM" id="Phobius"/>
    </source>
</evidence>
<protein>
    <submittedName>
        <fullName evidence="2">Uncharacterized protein</fullName>
    </submittedName>
</protein>
<comment type="caution">
    <text evidence="2">The sequence shown here is derived from an EMBL/GenBank/DDBJ whole genome shotgun (WGS) entry which is preliminary data.</text>
</comment>
<gene>
    <name evidence="2" type="ORF">PEVE_00044184</name>
</gene>
<feature type="non-terminal residue" evidence="2">
    <location>
        <position position="65"/>
    </location>
</feature>
<evidence type="ECO:0000313" key="2">
    <source>
        <dbReference type="EMBL" id="CAH3147201.1"/>
    </source>
</evidence>
<feature type="non-terminal residue" evidence="2">
    <location>
        <position position="1"/>
    </location>
</feature>
<keyword evidence="1" id="KW-0812">Transmembrane</keyword>
<name>A0ABN8PNI9_9CNID</name>
<proteinExistence type="predicted"/>
<dbReference type="EMBL" id="CALNXI010000925">
    <property type="protein sequence ID" value="CAH3147201.1"/>
    <property type="molecule type" value="Genomic_DNA"/>
</dbReference>
<evidence type="ECO:0000313" key="3">
    <source>
        <dbReference type="Proteomes" id="UP001159427"/>
    </source>
</evidence>
<keyword evidence="1" id="KW-1133">Transmembrane helix</keyword>
<keyword evidence="1" id="KW-0472">Membrane</keyword>